<evidence type="ECO:0000256" key="5">
    <source>
        <dbReference type="ARBA" id="ARBA00023136"/>
    </source>
</evidence>
<dbReference type="PANTHER" id="PTHR36115">
    <property type="entry name" value="PROLINE-RICH ANTIGEN HOMOLOG-RELATED"/>
    <property type="match status" value="1"/>
</dbReference>
<dbReference type="InterPro" id="IPR010432">
    <property type="entry name" value="RDD"/>
</dbReference>
<evidence type="ECO:0000313" key="8">
    <source>
        <dbReference type="EMBL" id="MBK0384256.1"/>
    </source>
</evidence>
<evidence type="ECO:0000259" key="7">
    <source>
        <dbReference type="Pfam" id="PF06271"/>
    </source>
</evidence>
<reference evidence="8 9" key="1">
    <citation type="submission" date="2020-12" db="EMBL/GenBank/DDBJ databases">
        <title>Bacterial novel species Pedobacter sp. SD-b isolated from soil.</title>
        <authorList>
            <person name="Jung H.-Y."/>
        </authorList>
    </citation>
    <scope>NUCLEOTIDE SEQUENCE [LARGE SCALE GENOMIC DNA]</scope>
    <source>
        <strain evidence="8 9">SD-b</strain>
    </source>
</reference>
<keyword evidence="3 6" id="KW-0812">Transmembrane</keyword>
<keyword evidence="5 6" id="KW-0472">Membrane</keyword>
<dbReference type="RefSeq" id="WP_200587778.1">
    <property type="nucleotide sequence ID" value="NZ_JAEHFY010000025.1"/>
</dbReference>
<comment type="subcellular location">
    <subcellularLocation>
        <location evidence="1">Cell membrane</location>
        <topology evidence="1">Multi-pass membrane protein</topology>
    </subcellularLocation>
</comment>
<dbReference type="InterPro" id="IPR051791">
    <property type="entry name" value="Pra-immunoreactive"/>
</dbReference>
<feature type="transmembrane region" description="Helical" evidence="6">
    <location>
        <begin position="82"/>
        <end position="103"/>
    </location>
</feature>
<comment type="caution">
    <text evidence="8">The sequence shown here is derived from an EMBL/GenBank/DDBJ whole genome shotgun (WGS) entry which is preliminary data.</text>
</comment>
<keyword evidence="4 6" id="KW-1133">Transmembrane helix</keyword>
<keyword evidence="9" id="KW-1185">Reference proteome</keyword>
<feature type="transmembrane region" description="Helical" evidence="6">
    <location>
        <begin position="118"/>
        <end position="138"/>
    </location>
</feature>
<protein>
    <submittedName>
        <fullName evidence="8">RDD family protein</fullName>
    </submittedName>
</protein>
<accession>A0ABS1BN18</accession>
<evidence type="ECO:0000256" key="3">
    <source>
        <dbReference type="ARBA" id="ARBA00022692"/>
    </source>
</evidence>
<gene>
    <name evidence="8" type="ORF">I5M32_14910</name>
</gene>
<name>A0ABS1BN18_9SPHI</name>
<keyword evidence="2" id="KW-1003">Cell membrane</keyword>
<organism evidence="8 9">
    <name type="scientific">Pedobacter segetis</name>
    <dbReference type="NCBI Taxonomy" id="2793069"/>
    <lineage>
        <taxon>Bacteria</taxon>
        <taxon>Pseudomonadati</taxon>
        <taxon>Bacteroidota</taxon>
        <taxon>Sphingobacteriia</taxon>
        <taxon>Sphingobacteriales</taxon>
        <taxon>Sphingobacteriaceae</taxon>
        <taxon>Pedobacter</taxon>
    </lineage>
</organism>
<dbReference type="Proteomes" id="UP000660024">
    <property type="component" value="Unassembled WGS sequence"/>
</dbReference>
<evidence type="ECO:0000256" key="6">
    <source>
        <dbReference type="SAM" id="Phobius"/>
    </source>
</evidence>
<sequence>MENQFSKVMSKLTDKELIDILTIKRKDYQPLAIEAAEKEIAERKIDVVNFEEIKSELTNELTEKLQIERTILNKRTTNSIQAFSLIIDIIAIFLIILFLAYLLDCATPYVNEKAVNKLAYFVFILPYFLYFIILDLIFQKTLGKFLTKTKVVNLDGNKCTLAQIAGRTFFRIIPIFLTRPFMKKDYSLFTYLDSFTNTIIISEI</sequence>
<dbReference type="EMBL" id="JAEHFY010000025">
    <property type="protein sequence ID" value="MBK0384256.1"/>
    <property type="molecule type" value="Genomic_DNA"/>
</dbReference>
<dbReference type="PANTHER" id="PTHR36115:SF4">
    <property type="entry name" value="MEMBRANE PROTEIN"/>
    <property type="match status" value="1"/>
</dbReference>
<feature type="domain" description="RDD" evidence="7">
    <location>
        <begin position="85"/>
        <end position="182"/>
    </location>
</feature>
<dbReference type="Pfam" id="PF06271">
    <property type="entry name" value="RDD"/>
    <property type="match status" value="1"/>
</dbReference>
<proteinExistence type="predicted"/>
<evidence type="ECO:0000256" key="2">
    <source>
        <dbReference type="ARBA" id="ARBA00022475"/>
    </source>
</evidence>
<evidence type="ECO:0000256" key="4">
    <source>
        <dbReference type="ARBA" id="ARBA00022989"/>
    </source>
</evidence>
<evidence type="ECO:0000313" key="9">
    <source>
        <dbReference type="Proteomes" id="UP000660024"/>
    </source>
</evidence>
<evidence type="ECO:0000256" key="1">
    <source>
        <dbReference type="ARBA" id="ARBA00004651"/>
    </source>
</evidence>